<keyword evidence="2" id="KW-0732">Signal</keyword>
<dbReference type="InterPro" id="IPR036179">
    <property type="entry name" value="Ig-like_dom_sf"/>
</dbReference>
<dbReference type="InterPro" id="IPR004074">
    <property type="entry name" value="IL-1_rcpt_I/II-typ"/>
</dbReference>
<sequence>MMMMMLCSFERVFSVPGEAAMLNTTLVAMDVFSFTTEPYNVTWYDPRTGQELSNQTGRVVVWGETLWLLSVQLEDAGKYESIVRTPSRCYRQQTHLVVEKPPAGQCGRPRQAGQSLSISLNGFLSCPLKDYIRKLKDYNASYSMKWYKVRDHQKSRGMCSPNFIALTPNTFWSGCELIEDRRGSGNYTCTLTFDLGGVTASVSETISTTIKENYYMRPIVHKPENIIIKVEKGSRFNQSCLVFVPCVGAPLISISWVDKNDFIDSEPENRVYTVDGRSWRQESPSRGLWKEVLLVFSEVREEDFYKNYTCMVFSARGIPQGFFTLLPADPQIALPIGLVLGSATVLFITSIFLCYLFKVDIVLCFRRTFPVLYTNTGTHEKNPTVMSLPCIAQHTQSLSYTHTQIRLYRKHAHKHTHTHTLSGSSHLI</sequence>
<evidence type="ECO:0000313" key="9">
    <source>
        <dbReference type="Ensembl" id="ENSMMDP00005053474.1"/>
    </source>
</evidence>
<evidence type="ECO:0000256" key="6">
    <source>
        <dbReference type="ARBA" id="ARBA00023319"/>
    </source>
</evidence>
<reference evidence="9" key="1">
    <citation type="submission" date="2019-06" db="EMBL/GenBank/DDBJ databases">
        <authorList>
            <consortium name="Wellcome Sanger Institute Data Sharing"/>
        </authorList>
    </citation>
    <scope>NUCLEOTIDE SEQUENCE [LARGE SCALE GENOMIC DNA]</scope>
</reference>
<keyword evidence="4" id="KW-1015">Disulfide bond</keyword>
<name>A0A668AV90_9TELE</name>
<keyword evidence="3" id="KW-0677">Repeat</keyword>
<keyword evidence="6" id="KW-0393">Immunoglobulin domain</keyword>
<keyword evidence="10" id="KW-1185">Reference proteome</keyword>
<proteinExistence type="inferred from homology"/>
<organism evidence="9 10">
    <name type="scientific">Myripristis murdjan</name>
    <name type="common">pinecone soldierfish</name>
    <dbReference type="NCBI Taxonomy" id="586833"/>
    <lineage>
        <taxon>Eukaryota</taxon>
        <taxon>Metazoa</taxon>
        <taxon>Chordata</taxon>
        <taxon>Craniata</taxon>
        <taxon>Vertebrata</taxon>
        <taxon>Euteleostomi</taxon>
        <taxon>Actinopterygii</taxon>
        <taxon>Neopterygii</taxon>
        <taxon>Teleostei</taxon>
        <taxon>Neoteleostei</taxon>
        <taxon>Acanthomorphata</taxon>
        <taxon>Holocentriformes</taxon>
        <taxon>Holocentridae</taxon>
        <taxon>Myripristis</taxon>
    </lineage>
</organism>
<dbReference type="InterPro" id="IPR007110">
    <property type="entry name" value="Ig-like_dom"/>
</dbReference>
<comment type="similarity">
    <text evidence="1">Belongs to the interleukin-1 receptor family.</text>
</comment>
<keyword evidence="7" id="KW-1133">Transmembrane helix</keyword>
<dbReference type="SUPFAM" id="SSF48726">
    <property type="entry name" value="Immunoglobulin"/>
    <property type="match status" value="2"/>
</dbReference>
<evidence type="ECO:0000313" key="10">
    <source>
        <dbReference type="Proteomes" id="UP000472263"/>
    </source>
</evidence>
<gene>
    <name evidence="9" type="primary">LOC115379553</name>
</gene>
<dbReference type="Ensembl" id="ENSMMDT00005054513.1">
    <property type="protein sequence ID" value="ENSMMDP00005053474.1"/>
    <property type="gene ID" value="ENSMMDG00005024041.1"/>
</dbReference>
<dbReference type="Proteomes" id="UP000472263">
    <property type="component" value="Chromosome 21"/>
</dbReference>
<evidence type="ECO:0000256" key="1">
    <source>
        <dbReference type="ARBA" id="ARBA00009752"/>
    </source>
</evidence>
<evidence type="ECO:0000259" key="8">
    <source>
        <dbReference type="PROSITE" id="PS50835"/>
    </source>
</evidence>
<reference evidence="9" key="3">
    <citation type="submission" date="2025-09" db="UniProtKB">
        <authorList>
            <consortium name="Ensembl"/>
        </authorList>
    </citation>
    <scope>IDENTIFICATION</scope>
</reference>
<evidence type="ECO:0000256" key="7">
    <source>
        <dbReference type="SAM" id="Phobius"/>
    </source>
</evidence>
<evidence type="ECO:0000256" key="5">
    <source>
        <dbReference type="ARBA" id="ARBA00023180"/>
    </source>
</evidence>
<evidence type="ECO:0000256" key="4">
    <source>
        <dbReference type="ARBA" id="ARBA00023157"/>
    </source>
</evidence>
<dbReference type="AlphaFoldDB" id="A0A668AV90"/>
<dbReference type="PROSITE" id="PS50835">
    <property type="entry name" value="IG_LIKE"/>
    <property type="match status" value="2"/>
</dbReference>
<dbReference type="InterPro" id="IPR015621">
    <property type="entry name" value="IL-1_rcpt_fam"/>
</dbReference>
<dbReference type="PRINTS" id="PR01536">
    <property type="entry name" value="INTRLKN1R12F"/>
</dbReference>
<dbReference type="PANTHER" id="PTHR11890:SF3">
    <property type="entry name" value="INTERLEUKIN-1 RECEPTOR TYPE 2"/>
    <property type="match status" value="1"/>
</dbReference>
<reference evidence="9" key="2">
    <citation type="submission" date="2025-08" db="UniProtKB">
        <authorList>
            <consortium name="Ensembl"/>
        </authorList>
    </citation>
    <scope>IDENTIFICATION</scope>
</reference>
<feature type="transmembrane region" description="Helical" evidence="7">
    <location>
        <begin position="332"/>
        <end position="357"/>
    </location>
</feature>
<protein>
    <submittedName>
        <fullName evidence="9">Zmp:0000000936</fullName>
    </submittedName>
</protein>
<evidence type="ECO:0000256" key="3">
    <source>
        <dbReference type="ARBA" id="ARBA00022737"/>
    </source>
</evidence>
<keyword evidence="5" id="KW-0325">Glycoprotein</keyword>
<evidence type="ECO:0000256" key="2">
    <source>
        <dbReference type="ARBA" id="ARBA00022729"/>
    </source>
</evidence>
<accession>A0A668AV90</accession>
<dbReference type="InterPro" id="IPR013783">
    <property type="entry name" value="Ig-like_fold"/>
</dbReference>
<dbReference type="PANTHER" id="PTHR11890">
    <property type="entry name" value="INTERLEUKIN-1 RECEPTOR FAMILY MEMBER"/>
    <property type="match status" value="1"/>
</dbReference>
<dbReference type="GO" id="GO:0004908">
    <property type="term" value="F:interleukin-1 receptor activity"/>
    <property type="evidence" value="ECO:0007669"/>
    <property type="project" value="InterPro"/>
</dbReference>
<dbReference type="Gene3D" id="2.60.40.10">
    <property type="entry name" value="Immunoglobulins"/>
    <property type="match status" value="2"/>
</dbReference>
<feature type="domain" description="Ig-like" evidence="8">
    <location>
        <begin position="101"/>
        <end position="207"/>
    </location>
</feature>
<feature type="domain" description="Ig-like" evidence="8">
    <location>
        <begin position="223"/>
        <end position="312"/>
    </location>
</feature>
<dbReference type="GeneTree" id="ENSGT01090000259985"/>
<keyword evidence="7" id="KW-0812">Transmembrane</keyword>
<keyword evidence="7" id="KW-0472">Membrane</keyword>